<evidence type="ECO:0000313" key="3">
    <source>
        <dbReference type="Proteomes" id="UP000011543"/>
    </source>
</evidence>
<keyword evidence="1" id="KW-0175">Coiled coil</keyword>
<dbReference type="Proteomes" id="UP000011543">
    <property type="component" value="Unassembled WGS sequence"/>
</dbReference>
<sequence>MTMTVDDLLREAERESRRELEQEARKAIELRARLPEIVRNSIEQLLEEADDLQHARELAGLDESGAKEEPNA</sequence>
<feature type="coiled-coil region" evidence="1">
    <location>
        <begin position="10"/>
        <end position="62"/>
    </location>
</feature>
<gene>
    <name evidence="2" type="ORF">C500_01830</name>
</gene>
<dbReference type="PATRIC" id="fig|547559.17.peg.344"/>
<dbReference type="AlphaFoldDB" id="L9V978"/>
<organism evidence="2 3">
    <name type="scientific">Natrialba magadii (strain ATCC 43099 / DSM 3394 / CCM 3739 / CIP 104546 / IAM 13178 / JCM 8861 / NBRC 102185 / NCIMB 2190 / MS3)</name>
    <name type="common">Natronobacterium magadii</name>
    <dbReference type="NCBI Taxonomy" id="547559"/>
    <lineage>
        <taxon>Archaea</taxon>
        <taxon>Methanobacteriati</taxon>
        <taxon>Methanobacteriota</taxon>
        <taxon>Stenosarchaea group</taxon>
        <taxon>Halobacteria</taxon>
        <taxon>Halobacteriales</taxon>
        <taxon>Natrialbaceae</taxon>
        <taxon>Natrialba</taxon>
    </lineage>
</organism>
<evidence type="ECO:0000313" key="2">
    <source>
        <dbReference type="EMBL" id="ELY33532.1"/>
    </source>
</evidence>
<accession>L9V978</accession>
<protein>
    <submittedName>
        <fullName evidence="2">Uncharacterized protein</fullName>
    </submittedName>
</protein>
<proteinExistence type="predicted"/>
<reference evidence="2 3" key="1">
    <citation type="journal article" date="2014" name="PLoS Genet.">
        <title>Phylogenetically driven sequencing of extremely halophilic archaea reveals strategies for static and dynamic osmo-response.</title>
        <authorList>
            <person name="Becker E.A."/>
            <person name="Seitzer P.M."/>
            <person name="Tritt A."/>
            <person name="Larsen D."/>
            <person name="Krusor M."/>
            <person name="Yao A.I."/>
            <person name="Wu D."/>
            <person name="Madern D."/>
            <person name="Eisen J.A."/>
            <person name="Darling A.E."/>
            <person name="Facciotti M.T."/>
        </authorList>
    </citation>
    <scope>NUCLEOTIDE SEQUENCE [LARGE SCALE GENOMIC DNA]</scope>
    <source>
        <strain evidence="3">ATCC 43099 / DSM 3394 / CCM 3739 / CIP 104546 / IAM 13178 / JCM 8861 / NBRC 102185 / NCIMB 2190 / MS3</strain>
    </source>
</reference>
<name>L9V978_NATMM</name>
<comment type="caution">
    <text evidence="2">The sequence shown here is derived from an EMBL/GenBank/DDBJ whole genome shotgun (WGS) entry which is preliminary data.</text>
</comment>
<evidence type="ECO:0000256" key="1">
    <source>
        <dbReference type="SAM" id="Coils"/>
    </source>
</evidence>
<dbReference type="EMBL" id="AOHS01000009">
    <property type="protein sequence ID" value="ELY33532.1"/>
    <property type="molecule type" value="Genomic_DNA"/>
</dbReference>